<keyword evidence="2" id="KW-1185">Reference proteome</keyword>
<proteinExistence type="predicted"/>
<accession>N1PFL6</accession>
<reference evidence="1 2" key="2">
    <citation type="journal article" date="2012" name="PLoS Pathog.">
        <title>Diverse lifestyles and strategies of plant pathogenesis encoded in the genomes of eighteen Dothideomycetes fungi.</title>
        <authorList>
            <person name="Ohm R.A."/>
            <person name="Feau N."/>
            <person name="Henrissat B."/>
            <person name="Schoch C.L."/>
            <person name="Horwitz B.A."/>
            <person name="Barry K.W."/>
            <person name="Condon B.J."/>
            <person name="Copeland A.C."/>
            <person name="Dhillon B."/>
            <person name="Glaser F."/>
            <person name="Hesse C.N."/>
            <person name="Kosti I."/>
            <person name="LaButti K."/>
            <person name="Lindquist E.A."/>
            <person name="Lucas S."/>
            <person name="Salamov A.A."/>
            <person name="Bradshaw R.E."/>
            <person name="Ciuffetti L."/>
            <person name="Hamelin R.C."/>
            <person name="Kema G.H.J."/>
            <person name="Lawrence C."/>
            <person name="Scott J.A."/>
            <person name="Spatafora J.W."/>
            <person name="Turgeon B.G."/>
            <person name="de Wit P.J.G.M."/>
            <person name="Zhong S."/>
            <person name="Goodwin S.B."/>
            <person name="Grigoriev I.V."/>
        </authorList>
    </citation>
    <scope>NUCLEOTIDE SEQUENCE [LARGE SCALE GENOMIC DNA]</scope>
    <source>
        <strain evidence="2">NZE10 / CBS 128990</strain>
    </source>
</reference>
<organism evidence="1 2">
    <name type="scientific">Dothistroma septosporum (strain NZE10 / CBS 128990)</name>
    <name type="common">Red band needle blight fungus</name>
    <name type="synonym">Mycosphaerella pini</name>
    <dbReference type="NCBI Taxonomy" id="675120"/>
    <lineage>
        <taxon>Eukaryota</taxon>
        <taxon>Fungi</taxon>
        <taxon>Dikarya</taxon>
        <taxon>Ascomycota</taxon>
        <taxon>Pezizomycotina</taxon>
        <taxon>Dothideomycetes</taxon>
        <taxon>Dothideomycetidae</taxon>
        <taxon>Mycosphaerellales</taxon>
        <taxon>Mycosphaerellaceae</taxon>
        <taxon>Dothistroma</taxon>
    </lineage>
</organism>
<dbReference type="Proteomes" id="UP000016933">
    <property type="component" value="Unassembled WGS sequence"/>
</dbReference>
<evidence type="ECO:0000313" key="1">
    <source>
        <dbReference type="EMBL" id="EME40380.1"/>
    </source>
</evidence>
<dbReference type="AlphaFoldDB" id="N1PFL6"/>
<evidence type="ECO:0000313" key="2">
    <source>
        <dbReference type="Proteomes" id="UP000016933"/>
    </source>
</evidence>
<dbReference type="HOGENOM" id="CLU_1938105_0_0_1"/>
<gene>
    <name evidence="1" type="ORF">DOTSEDRAFT_74997</name>
</gene>
<reference evidence="2" key="1">
    <citation type="journal article" date="2012" name="PLoS Genet.">
        <title>The genomes of the fungal plant pathogens Cladosporium fulvum and Dothistroma septosporum reveal adaptation to different hosts and lifestyles but also signatures of common ancestry.</title>
        <authorList>
            <person name="de Wit P.J.G.M."/>
            <person name="van der Burgt A."/>
            <person name="Oekmen B."/>
            <person name="Stergiopoulos I."/>
            <person name="Abd-Elsalam K.A."/>
            <person name="Aerts A.L."/>
            <person name="Bahkali A.H."/>
            <person name="Beenen H.G."/>
            <person name="Chettri P."/>
            <person name="Cox M.P."/>
            <person name="Datema E."/>
            <person name="de Vries R.P."/>
            <person name="Dhillon B."/>
            <person name="Ganley A.R."/>
            <person name="Griffiths S.A."/>
            <person name="Guo Y."/>
            <person name="Hamelin R.C."/>
            <person name="Henrissat B."/>
            <person name="Kabir M.S."/>
            <person name="Jashni M.K."/>
            <person name="Kema G."/>
            <person name="Klaubauf S."/>
            <person name="Lapidus A."/>
            <person name="Levasseur A."/>
            <person name="Lindquist E."/>
            <person name="Mehrabi R."/>
            <person name="Ohm R.A."/>
            <person name="Owen T.J."/>
            <person name="Salamov A."/>
            <person name="Schwelm A."/>
            <person name="Schijlen E."/>
            <person name="Sun H."/>
            <person name="van den Burg H.A."/>
            <person name="van Ham R.C.H.J."/>
            <person name="Zhang S."/>
            <person name="Goodwin S.B."/>
            <person name="Grigoriev I.V."/>
            <person name="Collemare J."/>
            <person name="Bradshaw R.E."/>
        </authorList>
    </citation>
    <scope>NUCLEOTIDE SEQUENCE [LARGE SCALE GENOMIC DNA]</scope>
    <source>
        <strain evidence="2">NZE10 / CBS 128990</strain>
    </source>
</reference>
<dbReference type="EMBL" id="KB446544">
    <property type="protein sequence ID" value="EME40380.1"/>
    <property type="molecule type" value="Genomic_DNA"/>
</dbReference>
<sequence length="130" mass="14887">MAQCTRDCVKQVWRWLVYRERVAASQCQIKSRGSWIRSQDARPAVQNVVPNKSARRMTWMSFWNRQVGAQSVAVYSDIPSRAELRSSCSISARMFCLVVAAQGGLATSRSSRRRALSSSRILFRLSDHYR</sequence>
<name>N1PFL6_DOTSN</name>
<protein>
    <submittedName>
        <fullName evidence="1">Uncharacterized protein</fullName>
    </submittedName>
</protein>